<accession>A0A9X8HL65</accession>
<keyword evidence="3" id="KW-1133">Transmembrane helix</keyword>
<dbReference type="Gene3D" id="3.20.20.370">
    <property type="entry name" value="Glycoside hydrolase/deacetylase"/>
    <property type="match status" value="1"/>
</dbReference>
<keyword evidence="2" id="KW-0378">Hydrolase</keyword>
<dbReference type="PANTHER" id="PTHR10587:SF133">
    <property type="entry name" value="CHITIN DEACETYLASE 1-RELATED"/>
    <property type="match status" value="1"/>
</dbReference>
<protein>
    <submittedName>
        <fullName evidence="5">Peptidoglycan/xylan/chitin deacetylase (PgdA/CDA1 family)</fullName>
    </submittedName>
</protein>
<evidence type="ECO:0000313" key="6">
    <source>
        <dbReference type="Proteomes" id="UP000269115"/>
    </source>
</evidence>
<reference evidence="5 6" key="1">
    <citation type="submission" date="2018-11" db="EMBL/GenBank/DDBJ databases">
        <title>Genomic analyses of the natural microbiome of Caenorhabditis elegans.</title>
        <authorList>
            <person name="Samuel B."/>
        </authorList>
    </citation>
    <scope>NUCLEOTIDE SEQUENCE [LARGE SCALE GENOMIC DNA]</scope>
    <source>
        <strain evidence="5 6">BIGb0473</strain>
    </source>
</reference>
<dbReference type="SUPFAM" id="SSF88713">
    <property type="entry name" value="Glycoside hydrolase/deacetylase"/>
    <property type="match status" value="1"/>
</dbReference>
<gene>
    <name evidence="5" type="ORF">EDF85_2211</name>
</gene>
<dbReference type="InterPro" id="IPR002509">
    <property type="entry name" value="NODB_dom"/>
</dbReference>
<dbReference type="GO" id="GO:0046872">
    <property type="term" value="F:metal ion binding"/>
    <property type="evidence" value="ECO:0007669"/>
    <property type="project" value="UniProtKB-KW"/>
</dbReference>
<evidence type="ECO:0000256" key="2">
    <source>
        <dbReference type="ARBA" id="ARBA00022801"/>
    </source>
</evidence>
<evidence type="ECO:0000313" key="5">
    <source>
        <dbReference type="EMBL" id="ROQ51741.1"/>
    </source>
</evidence>
<dbReference type="InterPro" id="IPR050248">
    <property type="entry name" value="Polysacc_deacetylase_ArnD"/>
</dbReference>
<organism evidence="5 6">
    <name type="scientific">Pseudomonas putida</name>
    <name type="common">Arthrobacter siderocapsulatus</name>
    <dbReference type="NCBI Taxonomy" id="303"/>
    <lineage>
        <taxon>Bacteria</taxon>
        <taxon>Pseudomonadati</taxon>
        <taxon>Pseudomonadota</taxon>
        <taxon>Gammaproteobacteria</taxon>
        <taxon>Pseudomonadales</taxon>
        <taxon>Pseudomonadaceae</taxon>
        <taxon>Pseudomonas</taxon>
    </lineage>
</organism>
<evidence type="ECO:0000256" key="1">
    <source>
        <dbReference type="ARBA" id="ARBA00022723"/>
    </source>
</evidence>
<dbReference type="Pfam" id="PF01522">
    <property type="entry name" value="Polysacc_deac_1"/>
    <property type="match status" value="1"/>
</dbReference>
<proteinExistence type="predicted"/>
<keyword evidence="1" id="KW-0479">Metal-binding</keyword>
<feature type="transmembrane region" description="Helical" evidence="3">
    <location>
        <begin position="39"/>
        <end position="59"/>
    </location>
</feature>
<evidence type="ECO:0000259" key="4">
    <source>
        <dbReference type="Pfam" id="PF01522"/>
    </source>
</evidence>
<dbReference type="GO" id="GO:0016020">
    <property type="term" value="C:membrane"/>
    <property type="evidence" value="ECO:0007669"/>
    <property type="project" value="TreeGrafter"/>
</dbReference>
<dbReference type="Proteomes" id="UP000269115">
    <property type="component" value="Unassembled WGS sequence"/>
</dbReference>
<evidence type="ECO:0000256" key="3">
    <source>
        <dbReference type="SAM" id="Phobius"/>
    </source>
</evidence>
<feature type="domain" description="NodB homology" evidence="4">
    <location>
        <begin position="220"/>
        <end position="330"/>
    </location>
</feature>
<dbReference type="AlphaFoldDB" id="A0A9X8HL65"/>
<sequence>MNRGVDSTGGGRRSPAIAPIAKTLAALGAIVRGEKMESVIVRIALLLLAGLLSTLVHAAPIELARFDRSVWPEQLDSPALFDVASRAEILSFARVLYDSEALSEAQLAERLNLRQVNLVTLNALRQRLWQRLWRNYDLAQQSCEQDASFCYAIDSLPDLRQQAGKFSVADDSFYAGWAQPSRRFHEYYLNEQLRKAALFTQTSSEVERFSDQERDGQALNDRLFVLSFDGGPGPATEALTDYLRRQKLGGLFFVVGKNLQARRDQTSAVALQQLYAGQCVGLQGWQYSSHAQWTGWQDSVVSSRALVQSSLPEAFVPLFRPPYGQRRADSAAFFAGQQLQVMLWDIDAQDQAGLNAEQSAQRVLSLMLLWRRGVIQFHDGQPRAQAAIDWLLQHTAQSGIGWGNCREFAETP</sequence>
<dbReference type="EMBL" id="RJUR01000012">
    <property type="protein sequence ID" value="ROQ51741.1"/>
    <property type="molecule type" value="Genomic_DNA"/>
</dbReference>
<dbReference type="InterPro" id="IPR011330">
    <property type="entry name" value="Glyco_hydro/deAcase_b/a-brl"/>
</dbReference>
<name>A0A9X8HL65_PSEPU</name>
<keyword evidence="3" id="KW-0812">Transmembrane</keyword>
<comment type="caution">
    <text evidence="5">The sequence shown here is derived from an EMBL/GenBank/DDBJ whole genome shotgun (WGS) entry which is preliminary data.</text>
</comment>
<dbReference type="PANTHER" id="PTHR10587">
    <property type="entry name" value="GLYCOSYL TRANSFERASE-RELATED"/>
    <property type="match status" value="1"/>
</dbReference>
<dbReference type="CDD" id="cd10917">
    <property type="entry name" value="CE4_NodB_like_6s_7s"/>
    <property type="match status" value="1"/>
</dbReference>
<keyword evidence="3" id="KW-0472">Membrane</keyword>
<dbReference type="GO" id="GO:0005975">
    <property type="term" value="P:carbohydrate metabolic process"/>
    <property type="evidence" value="ECO:0007669"/>
    <property type="project" value="InterPro"/>
</dbReference>
<dbReference type="GO" id="GO:0016810">
    <property type="term" value="F:hydrolase activity, acting on carbon-nitrogen (but not peptide) bonds"/>
    <property type="evidence" value="ECO:0007669"/>
    <property type="project" value="InterPro"/>
</dbReference>